<evidence type="ECO:0000313" key="2">
    <source>
        <dbReference type="Proteomes" id="UP000799424"/>
    </source>
</evidence>
<reference evidence="1" key="1">
    <citation type="journal article" date="2020" name="Stud. Mycol.">
        <title>101 Dothideomycetes genomes: a test case for predicting lifestyles and emergence of pathogens.</title>
        <authorList>
            <person name="Haridas S."/>
            <person name="Albert R."/>
            <person name="Binder M."/>
            <person name="Bloem J."/>
            <person name="Labutti K."/>
            <person name="Salamov A."/>
            <person name="Andreopoulos B."/>
            <person name="Baker S."/>
            <person name="Barry K."/>
            <person name="Bills G."/>
            <person name="Bluhm B."/>
            <person name="Cannon C."/>
            <person name="Castanera R."/>
            <person name="Culley D."/>
            <person name="Daum C."/>
            <person name="Ezra D."/>
            <person name="Gonzalez J."/>
            <person name="Henrissat B."/>
            <person name="Kuo A."/>
            <person name="Liang C."/>
            <person name="Lipzen A."/>
            <person name="Lutzoni F."/>
            <person name="Magnuson J."/>
            <person name="Mondo S."/>
            <person name="Nolan M."/>
            <person name="Ohm R."/>
            <person name="Pangilinan J."/>
            <person name="Park H.-J."/>
            <person name="Ramirez L."/>
            <person name="Alfaro M."/>
            <person name="Sun H."/>
            <person name="Tritt A."/>
            <person name="Yoshinaga Y."/>
            <person name="Zwiers L.-H."/>
            <person name="Turgeon B."/>
            <person name="Goodwin S."/>
            <person name="Spatafora J."/>
            <person name="Crous P."/>
            <person name="Grigoriev I."/>
        </authorList>
    </citation>
    <scope>NUCLEOTIDE SEQUENCE</scope>
    <source>
        <strain evidence="1">CBS 113818</strain>
    </source>
</reference>
<gene>
    <name evidence="1" type="ORF">CC86DRAFT_187566</name>
</gene>
<dbReference type="Proteomes" id="UP000799424">
    <property type="component" value="Unassembled WGS sequence"/>
</dbReference>
<sequence>MKVAETAPSCHPHCAESPTAKSTLFSFGRGCRSDLCHGYGSPRGRIPRVLPYGASKANDQGFQLELGHSYTGYYGSARYEHSQTSPSSGTAADFCMEPQLQHLDPIERDWRAASDFGHVVSAIRRLQFCSASAADRCSSTSPVLSTVPVTTILSFANGAES</sequence>
<accession>A0A6A7A9J3</accession>
<evidence type="ECO:0000313" key="1">
    <source>
        <dbReference type="EMBL" id="KAF2829285.1"/>
    </source>
</evidence>
<dbReference type="EMBL" id="MU006221">
    <property type="protein sequence ID" value="KAF2829285.1"/>
    <property type="molecule type" value="Genomic_DNA"/>
</dbReference>
<name>A0A6A7A9J3_9PLEO</name>
<dbReference type="AlphaFoldDB" id="A0A6A7A9J3"/>
<organism evidence="1 2">
    <name type="scientific">Ophiobolus disseminans</name>
    <dbReference type="NCBI Taxonomy" id="1469910"/>
    <lineage>
        <taxon>Eukaryota</taxon>
        <taxon>Fungi</taxon>
        <taxon>Dikarya</taxon>
        <taxon>Ascomycota</taxon>
        <taxon>Pezizomycotina</taxon>
        <taxon>Dothideomycetes</taxon>
        <taxon>Pleosporomycetidae</taxon>
        <taxon>Pleosporales</taxon>
        <taxon>Pleosporineae</taxon>
        <taxon>Phaeosphaeriaceae</taxon>
        <taxon>Ophiobolus</taxon>
    </lineage>
</organism>
<proteinExistence type="predicted"/>
<keyword evidence="2" id="KW-1185">Reference proteome</keyword>
<protein>
    <submittedName>
        <fullName evidence="1">Uncharacterized protein</fullName>
    </submittedName>
</protein>